<dbReference type="AlphaFoldDB" id="A0A6P5WEW4"/>
<comment type="similarity">
    <text evidence="2">Belongs to the SUI1 family.</text>
</comment>
<dbReference type="GO" id="GO:0003743">
    <property type="term" value="F:translation initiation factor activity"/>
    <property type="evidence" value="ECO:0007669"/>
    <property type="project" value="InterPro"/>
</dbReference>
<dbReference type="NCBIfam" id="TIGR01160">
    <property type="entry name" value="SUI1_MOF2"/>
    <property type="match status" value="1"/>
</dbReference>
<dbReference type="CDD" id="cd11566">
    <property type="entry name" value="eIF1_SUI1"/>
    <property type="match status" value="1"/>
</dbReference>
<dbReference type="PANTHER" id="PTHR10388">
    <property type="entry name" value="EUKARYOTIC TRANSLATION INITIATION FACTOR SUI1"/>
    <property type="match status" value="1"/>
</dbReference>
<sequence>MLFAFFSPLLMGGVILPSRVIGLHLVKRNYLENVTVVLLSEIFCGVHDLARAINYFGDEHGCPVMSIPRSTAISLLFGVDSFPAQLACLRFHSSVFSQHCEYSPFPAISNDQDFISELEIQIPNTFDPFTDANSENSGAGAKEYVHVRVQQRNGRKSLTTIQGLKKEFSYSKIIKDLKKEFCCNGTVVQVPELGQVIQLQGDQRKNVSTFLIQAGIAKKEHIKIHGF</sequence>
<feature type="domain" description="SUI1" evidence="6">
    <location>
        <begin position="145"/>
        <end position="215"/>
    </location>
</feature>
<evidence type="ECO:0000313" key="8">
    <source>
        <dbReference type="RefSeq" id="XP_022714603.1"/>
    </source>
</evidence>
<dbReference type="InterPro" id="IPR036877">
    <property type="entry name" value="SUI1_dom_sf"/>
</dbReference>
<dbReference type="Pfam" id="PF01253">
    <property type="entry name" value="SUI1"/>
    <property type="match status" value="1"/>
</dbReference>
<dbReference type="Gene3D" id="3.30.780.10">
    <property type="entry name" value="SUI1-like domain"/>
    <property type="match status" value="1"/>
</dbReference>
<dbReference type="GO" id="GO:0006417">
    <property type="term" value="P:regulation of translation"/>
    <property type="evidence" value="ECO:0007669"/>
    <property type="project" value="UniProtKB-KW"/>
</dbReference>
<dbReference type="SUPFAM" id="SSF55159">
    <property type="entry name" value="eIF1-like"/>
    <property type="match status" value="1"/>
</dbReference>
<evidence type="ECO:0000256" key="3">
    <source>
        <dbReference type="ARBA" id="ARBA00022845"/>
    </source>
</evidence>
<keyword evidence="5" id="KW-0732">Signal</keyword>
<name>A0A6P5WEW4_DURZI</name>
<keyword evidence="7" id="KW-1185">Reference proteome</keyword>
<comment type="function">
    <text evidence="1">Probably involved in translation.</text>
</comment>
<reference evidence="8" key="1">
    <citation type="submission" date="2025-08" db="UniProtKB">
        <authorList>
            <consortium name="RefSeq"/>
        </authorList>
    </citation>
    <scope>IDENTIFICATION</scope>
    <source>
        <tissue evidence="8">Fruit stalk</tissue>
    </source>
</reference>
<protein>
    <submittedName>
        <fullName evidence="8">Uncharacterized protein LOC111274266</fullName>
    </submittedName>
</protein>
<dbReference type="FunFam" id="3.30.780.10:FF:000001">
    <property type="entry name" value="Eukaryotic translation initiation factor SUI1"/>
    <property type="match status" value="1"/>
</dbReference>
<dbReference type="InterPro" id="IPR005874">
    <property type="entry name" value="SUI1_euk"/>
</dbReference>
<evidence type="ECO:0000256" key="1">
    <source>
        <dbReference type="ARBA" id="ARBA00003130"/>
    </source>
</evidence>
<gene>
    <name evidence="8" type="primary">LOC111274266</name>
</gene>
<keyword evidence="3" id="KW-0810">Translation regulation</keyword>
<dbReference type="KEGG" id="dzi:111274266"/>
<dbReference type="GO" id="GO:0003729">
    <property type="term" value="F:mRNA binding"/>
    <property type="evidence" value="ECO:0007669"/>
    <property type="project" value="UniProtKB-ARBA"/>
</dbReference>
<dbReference type="Proteomes" id="UP000515121">
    <property type="component" value="Unplaced"/>
</dbReference>
<dbReference type="InterPro" id="IPR001950">
    <property type="entry name" value="SUI1"/>
</dbReference>
<evidence type="ECO:0000256" key="2">
    <source>
        <dbReference type="ARBA" id="ARBA00005422"/>
    </source>
</evidence>
<evidence type="ECO:0000256" key="4">
    <source>
        <dbReference type="ARBA" id="ARBA00022917"/>
    </source>
</evidence>
<evidence type="ECO:0000259" key="6">
    <source>
        <dbReference type="PROSITE" id="PS50296"/>
    </source>
</evidence>
<dbReference type="GeneID" id="111274266"/>
<evidence type="ECO:0000313" key="7">
    <source>
        <dbReference type="Proteomes" id="UP000515121"/>
    </source>
</evidence>
<dbReference type="PROSITE" id="PS50296">
    <property type="entry name" value="SUI1"/>
    <property type="match status" value="1"/>
</dbReference>
<proteinExistence type="inferred from homology"/>
<organism evidence="7 8">
    <name type="scientific">Durio zibethinus</name>
    <name type="common">Durian</name>
    <dbReference type="NCBI Taxonomy" id="66656"/>
    <lineage>
        <taxon>Eukaryota</taxon>
        <taxon>Viridiplantae</taxon>
        <taxon>Streptophyta</taxon>
        <taxon>Embryophyta</taxon>
        <taxon>Tracheophyta</taxon>
        <taxon>Spermatophyta</taxon>
        <taxon>Magnoliopsida</taxon>
        <taxon>eudicotyledons</taxon>
        <taxon>Gunneridae</taxon>
        <taxon>Pentapetalae</taxon>
        <taxon>rosids</taxon>
        <taxon>malvids</taxon>
        <taxon>Malvales</taxon>
        <taxon>Malvaceae</taxon>
        <taxon>Helicteroideae</taxon>
        <taxon>Durio</taxon>
    </lineage>
</organism>
<evidence type="ECO:0000256" key="5">
    <source>
        <dbReference type="SAM" id="SignalP"/>
    </source>
</evidence>
<feature type="chain" id="PRO_5028011958" evidence="5">
    <location>
        <begin position="23"/>
        <end position="227"/>
    </location>
</feature>
<accession>A0A6P5WEW4</accession>
<dbReference type="OrthoDB" id="10248435at2759"/>
<feature type="signal peptide" evidence="5">
    <location>
        <begin position="1"/>
        <end position="22"/>
    </location>
</feature>
<keyword evidence="4" id="KW-0648">Protein biosynthesis</keyword>
<dbReference type="RefSeq" id="XP_022714603.1">
    <property type="nucleotide sequence ID" value="XM_022858868.1"/>
</dbReference>